<dbReference type="PANTHER" id="PTHR48090:SF3">
    <property type="entry name" value="UNDECAPRENYL-PHOSPHATE 4-DEOXY-4-FORMAMIDO-L-ARABINOSE TRANSFERASE"/>
    <property type="match status" value="1"/>
</dbReference>
<evidence type="ECO:0000256" key="2">
    <source>
        <dbReference type="ARBA" id="ARBA00022676"/>
    </source>
</evidence>
<feature type="transmembrane region" description="Helical" evidence="8">
    <location>
        <begin position="235"/>
        <end position="255"/>
    </location>
</feature>
<keyword evidence="5" id="KW-0448">Lipopolysaccharide biosynthesis</keyword>
<name>A0ABW3AT90_9SPHI</name>
<proteinExistence type="predicted"/>
<evidence type="ECO:0000256" key="7">
    <source>
        <dbReference type="ARBA" id="ARBA00023136"/>
    </source>
</evidence>
<evidence type="ECO:0000256" key="8">
    <source>
        <dbReference type="SAM" id="Phobius"/>
    </source>
</evidence>
<keyword evidence="4 8" id="KW-0812">Transmembrane</keyword>
<evidence type="ECO:0000259" key="9">
    <source>
        <dbReference type="Pfam" id="PF00535"/>
    </source>
</evidence>
<keyword evidence="6 8" id="KW-1133">Transmembrane helix</keyword>
<feature type="transmembrane region" description="Helical" evidence="8">
    <location>
        <begin position="208"/>
        <end position="229"/>
    </location>
</feature>
<dbReference type="InterPro" id="IPR050256">
    <property type="entry name" value="Glycosyltransferase_2"/>
</dbReference>
<dbReference type="InterPro" id="IPR001173">
    <property type="entry name" value="Glyco_trans_2-like"/>
</dbReference>
<evidence type="ECO:0000256" key="3">
    <source>
        <dbReference type="ARBA" id="ARBA00022679"/>
    </source>
</evidence>
<dbReference type="SUPFAM" id="SSF53448">
    <property type="entry name" value="Nucleotide-diphospho-sugar transferases"/>
    <property type="match status" value="1"/>
</dbReference>
<dbReference type="EC" id="2.4.-.-" evidence="10"/>
<evidence type="ECO:0000256" key="5">
    <source>
        <dbReference type="ARBA" id="ARBA00022985"/>
    </source>
</evidence>
<keyword evidence="7 8" id="KW-0472">Membrane</keyword>
<dbReference type="Proteomes" id="UP001597010">
    <property type="component" value="Unassembled WGS sequence"/>
</dbReference>
<protein>
    <submittedName>
        <fullName evidence="10">Glycosyltransferase family 2 protein</fullName>
        <ecNumber evidence="10">2.4.-.-</ecNumber>
    </submittedName>
</protein>
<evidence type="ECO:0000313" key="10">
    <source>
        <dbReference type="EMBL" id="MFD0793701.1"/>
    </source>
</evidence>
<dbReference type="Gene3D" id="3.90.550.10">
    <property type="entry name" value="Spore Coat Polysaccharide Biosynthesis Protein SpsA, Chain A"/>
    <property type="match status" value="1"/>
</dbReference>
<gene>
    <name evidence="10" type="ORF">ACFQZX_08735</name>
</gene>
<dbReference type="PANTHER" id="PTHR48090">
    <property type="entry name" value="UNDECAPRENYL-PHOSPHATE 4-DEOXY-4-FORMAMIDO-L-ARABINOSE TRANSFERASE-RELATED"/>
    <property type="match status" value="1"/>
</dbReference>
<dbReference type="EMBL" id="JBHTHZ010000005">
    <property type="protein sequence ID" value="MFD0793701.1"/>
    <property type="molecule type" value="Genomic_DNA"/>
</dbReference>
<dbReference type="RefSeq" id="WP_377113877.1">
    <property type="nucleotide sequence ID" value="NZ_JBHTHZ010000005.1"/>
</dbReference>
<evidence type="ECO:0000256" key="1">
    <source>
        <dbReference type="ARBA" id="ARBA00022475"/>
    </source>
</evidence>
<evidence type="ECO:0000313" key="11">
    <source>
        <dbReference type="Proteomes" id="UP001597010"/>
    </source>
</evidence>
<reference evidence="11" key="1">
    <citation type="journal article" date="2019" name="Int. J. Syst. Evol. Microbiol.">
        <title>The Global Catalogue of Microorganisms (GCM) 10K type strain sequencing project: providing services to taxonomists for standard genome sequencing and annotation.</title>
        <authorList>
            <consortium name="The Broad Institute Genomics Platform"/>
            <consortium name="The Broad Institute Genome Sequencing Center for Infectious Disease"/>
            <person name="Wu L."/>
            <person name="Ma J."/>
        </authorList>
    </citation>
    <scope>NUCLEOTIDE SEQUENCE [LARGE SCALE GENOMIC DNA]</scope>
    <source>
        <strain evidence="11">CCUG 61484</strain>
    </source>
</reference>
<accession>A0ABW3AT90</accession>
<feature type="transmembrane region" description="Helical" evidence="8">
    <location>
        <begin position="276"/>
        <end position="297"/>
    </location>
</feature>
<evidence type="ECO:0000256" key="6">
    <source>
        <dbReference type="ARBA" id="ARBA00022989"/>
    </source>
</evidence>
<dbReference type="Pfam" id="PF00535">
    <property type="entry name" value="Glycos_transf_2"/>
    <property type="match status" value="1"/>
</dbReference>
<keyword evidence="3 10" id="KW-0808">Transferase</keyword>
<keyword evidence="11" id="KW-1185">Reference proteome</keyword>
<dbReference type="InterPro" id="IPR029044">
    <property type="entry name" value="Nucleotide-diphossugar_trans"/>
</dbReference>
<dbReference type="CDD" id="cd04187">
    <property type="entry name" value="DPM1_like_bac"/>
    <property type="match status" value="1"/>
</dbReference>
<keyword evidence="2 10" id="KW-0328">Glycosyltransferase</keyword>
<keyword evidence="1" id="KW-1003">Cell membrane</keyword>
<organism evidence="10 11">
    <name type="scientific">Mucilaginibacter litoreus</name>
    <dbReference type="NCBI Taxonomy" id="1048221"/>
    <lineage>
        <taxon>Bacteria</taxon>
        <taxon>Pseudomonadati</taxon>
        <taxon>Bacteroidota</taxon>
        <taxon>Sphingobacteriia</taxon>
        <taxon>Sphingobacteriales</taxon>
        <taxon>Sphingobacteriaceae</taxon>
        <taxon>Mucilaginibacter</taxon>
    </lineage>
</organism>
<sequence>MDISVVVPLYDEVESLPELTTWISRVMDENRFTYEIILVDDGSKDGSWDMILKLKENNPFIKGYKFRRNYGKSAALNTGFAAANGNVIITMDADLQDSPDEIPALYRRITDDQYDLISGWKAKRYDPLSKTIPTKLFNAATRKMSGINNLHDFNCGLKAYRKAVVKNIEVYGEMHRYIPVLAKWAGFTKIGEQVVEHRARKYGRTKFGWSRFINGFLDLLSIFFVGKFGKRPMHFFGAMGTLSFLAGIVITIWMLSEKLYLIAHNRAYRNVTDNPLFYIALVAMILGSQLFLTGFVAELVSRNSVDRNNYQIEETV</sequence>
<comment type="caution">
    <text evidence="10">The sequence shown here is derived from an EMBL/GenBank/DDBJ whole genome shotgun (WGS) entry which is preliminary data.</text>
</comment>
<dbReference type="GO" id="GO:0016757">
    <property type="term" value="F:glycosyltransferase activity"/>
    <property type="evidence" value="ECO:0007669"/>
    <property type="project" value="UniProtKB-KW"/>
</dbReference>
<feature type="domain" description="Glycosyltransferase 2-like" evidence="9">
    <location>
        <begin position="4"/>
        <end position="167"/>
    </location>
</feature>
<evidence type="ECO:0000256" key="4">
    <source>
        <dbReference type="ARBA" id="ARBA00022692"/>
    </source>
</evidence>